<evidence type="ECO:0000313" key="2">
    <source>
        <dbReference type="Proteomes" id="UP000002215"/>
    </source>
</evidence>
<dbReference type="InterPro" id="IPR023393">
    <property type="entry name" value="START-like_dom_sf"/>
</dbReference>
<gene>
    <name evidence="1" type="ordered locus">Cpin_5207</name>
</gene>
<dbReference type="RefSeq" id="WP_012792806.1">
    <property type="nucleotide sequence ID" value="NC_013132.1"/>
</dbReference>
<dbReference type="SUPFAM" id="SSF55961">
    <property type="entry name" value="Bet v1-like"/>
    <property type="match status" value="1"/>
</dbReference>
<dbReference type="AlphaFoldDB" id="A0A979G8I0"/>
<protein>
    <submittedName>
        <fullName evidence="1">Activator of Hsp90 ATPase 1 family protein</fullName>
    </submittedName>
</protein>
<name>A0A979G8I0_CHIPD</name>
<reference evidence="1 2" key="2">
    <citation type="journal article" date="2010" name="Stand. Genomic Sci.">
        <title>Complete genome sequence of Chitinophaga pinensis type strain (UQM 2034).</title>
        <authorList>
            <person name="Glavina Del Rio T."/>
            <person name="Abt B."/>
            <person name="Spring S."/>
            <person name="Lapidus A."/>
            <person name="Nolan M."/>
            <person name="Tice H."/>
            <person name="Copeland A."/>
            <person name="Cheng J.F."/>
            <person name="Chen F."/>
            <person name="Bruce D."/>
            <person name="Goodwin L."/>
            <person name="Pitluck S."/>
            <person name="Ivanova N."/>
            <person name="Mavromatis K."/>
            <person name="Mikhailova N."/>
            <person name="Pati A."/>
            <person name="Chen A."/>
            <person name="Palaniappan K."/>
            <person name="Land M."/>
            <person name="Hauser L."/>
            <person name="Chang Y.J."/>
            <person name="Jeffries C.D."/>
            <person name="Chain P."/>
            <person name="Saunders E."/>
            <person name="Detter J.C."/>
            <person name="Brettin T."/>
            <person name="Rohde M."/>
            <person name="Goker M."/>
            <person name="Bristow J."/>
            <person name="Eisen J.A."/>
            <person name="Markowitz V."/>
            <person name="Hugenholtz P."/>
            <person name="Kyrpides N.C."/>
            <person name="Klenk H.P."/>
            <person name="Lucas S."/>
        </authorList>
    </citation>
    <scope>NUCLEOTIDE SEQUENCE [LARGE SCALE GENOMIC DNA]</scope>
    <source>
        <strain evidence="2">ATCC 43595 / DSM 2588 / LMG 13176 / NBRC 15968 / NCIMB 11800 / UQM 2034</strain>
    </source>
</reference>
<dbReference type="OrthoDB" id="287565at2"/>
<dbReference type="KEGG" id="cpi:Cpin_5207"/>
<dbReference type="EMBL" id="CP001699">
    <property type="protein sequence ID" value="ACU62638.1"/>
    <property type="molecule type" value="Genomic_DNA"/>
</dbReference>
<dbReference type="Proteomes" id="UP000002215">
    <property type="component" value="Chromosome"/>
</dbReference>
<sequence>MKTPDYQHSVKIAAAPQDVFTAITQRIPEWWSEAFEGAAKELNDVFIVRFGPSFFQMKIAALVKDQQVEWYCMDTHQQAPPGTRPVDNPKEWVGTKVIWNITGGGTETTLTLIHEGLTPAFECWAICEQGWNQTVNSLQQLLDKGKGLPFACLSGEFLEQARVQQAMEQQENA</sequence>
<proteinExistence type="predicted"/>
<dbReference type="Gene3D" id="3.30.530.20">
    <property type="match status" value="1"/>
</dbReference>
<accession>A0A979G8I0</accession>
<organism evidence="1 2">
    <name type="scientific">Chitinophaga pinensis (strain ATCC 43595 / DSM 2588 / LMG 13176 / NBRC 15968 / NCIMB 11800 / UQM 2034)</name>
    <dbReference type="NCBI Taxonomy" id="485918"/>
    <lineage>
        <taxon>Bacteria</taxon>
        <taxon>Pseudomonadati</taxon>
        <taxon>Bacteroidota</taxon>
        <taxon>Chitinophagia</taxon>
        <taxon>Chitinophagales</taxon>
        <taxon>Chitinophagaceae</taxon>
        <taxon>Chitinophaga</taxon>
    </lineage>
</organism>
<reference evidence="2" key="1">
    <citation type="submission" date="2009-08" db="EMBL/GenBank/DDBJ databases">
        <title>The complete genome of Chitinophaga pinensis DSM 2588.</title>
        <authorList>
            <consortium name="US DOE Joint Genome Institute (JGI-PGF)"/>
            <person name="Lucas S."/>
            <person name="Copeland A."/>
            <person name="Lapidus A."/>
            <person name="Glavina del Rio T."/>
            <person name="Dalin E."/>
            <person name="Tice H."/>
            <person name="Bruce D."/>
            <person name="Goodwin L."/>
            <person name="Pitluck S."/>
            <person name="Kyrpides N."/>
            <person name="Mavromatis K."/>
            <person name="Ivanova N."/>
            <person name="Mikhailova N."/>
            <person name="Sims D."/>
            <person name="Meinche L."/>
            <person name="Brettin T."/>
            <person name="Detter J.C."/>
            <person name="Han C."/>
            <person name="Larimer F."/>
            <person name="Land M."/>
            <person name="Hauser L."/>
            <person name="Markowitz V."/>
            <person name="Cheng J.-F."/>
            <person name="Hugenholtz P."/>
            <person name="Woyke T."/>
            <person name="Wu D."/>
            <person name="Spring S."/>
            <person name="Klenk H.-P."/>
            <person name="Eisen J.A."/>
        </authorList>
    </citation>
    <scope>NUCLEOTIDE SEQUENCE [LARGE SCALE GENOMIC DNA]</scope>
    <source>
        <strain evidence="2">ATCC 43595 / DSM 2588 / LMG 13176 / NBRC 15968 / NCIMB 11800 / UQM 2034</strain>
    </source>
</reference>
<evidence type="ECO:0000313" key="1">
    <source>
        <dbReference type="EMBL" id="ACU62638.1"/>
    </source>
</evidence>